<dbReference type="PANTHER" id="PTHR35866">
    <property type="entry name" value="PUTATIVE-RELATED"/>
    <property type="match status" value="1"/>
</dbReference>
<organism evidence="1 2">
    <name type="scientific">Nitratiruptor tergarcus DSM 16512</name>
    <dbReference type="NCBI Taxonomy" id="1069081"/>
    <lineage>
        <taxon>Bacteria</taxon>
        <taxon>Pseudomonadati</taxon>
        <taxon>Campylobacterota</taxon>
        <taxon>Epsilonproteobacteria</taxon>
        <taxon>Nautiliales</taxon>
        <taxon>Nitratiruptoraceae</taxon>
        <taxon>Nitratiruptor</taxon>
    </lineage>
</organism>
<protein>
    <recommendedName>
        <fullName evidence="3">Fe-S-cluster containining protein</fullName>
    </recommendedName>
</protein>
<evidence type="ECO:0008006" key="3">
    <source>
        <dbReference type="Google" id="ProtNLM"/>
    </source>
</evidence>
<accession>A0A1W1WTP3</accession>
<keyword evidence="2" id="KW-1185">Reference proteome</keyword>
<dbReference type="Pfam" id="PF03692">
    <property type="entry name" value="CxxCxxCC"/>
    <property type="match status" value="1"/>
</dbReference>
<evidence type="ECO:0000313" key="1">
    <source>
        <dbReference type="EMBL" id="SMC09647.1"/>
    </source>
</evidence>
<dbReference type="EMBL" id="FWWZ01000001">
    <property type="protein sequence ID" value="SMC09647.1"/>
    <property type="molecule type" value="Genomic_DNA"/>
</dbReference>
<dbReference type="RefSeq" id="WP_084275863.1">
    <property type="nucleotide sequence ID" value="NZ_AP026671.1"/>
</dbReference>
<dbReference type="AlphaFoldDB" id="A0A1W1WTP3"/>
<dbReference type="PANTHER" id="PTHR35866:SF1">
    <property type="entry name" value="YKGJ FAMILY CYSTEINE CLUSTER PROTEIN"/>
    <property type="match status" value="1"/>
</dbReference>
<dbReference type="Proteomes" id="UP000192602">
    <property type="component" value="Unassembled WGS sequence"/>
</dbReference>
<proteinExistence type="predicted"/>
<sequence length="129" mass="15028">MQLVIKKEGFSFAFDPNACASCNGACCRGESGYIWVSKQEIEAIAQFLQLSTQDFISNYLKKEGYRYSIKEIKSKGEHFCIFFEEGRGCSIYPVRPKQCRDYPFWERYKDKKNISEVCQECKGILLHYS</sequence>
<dbReference type="STRING" id="1069081.SAMN05660197_1468"/>
<evidence type="ECO:0000313" key="2">
    <source>
        <dbReference type="Proteomes" id="UP000192602"/>
    </source>
</evidence>
<dbReference type="OrthoDB" id="9810361at2"/>
<name>A0A1W1WTP3_9BACT</name>
<reference evidence="2" key="1">
    <citation type="submission" date="2017-04" db="EMBL/GenBank/DDBJ databases">
        <authorList>
            <person name="Varghese N."/>
            <person name="Submissions S."/>
        </authorList>
    </citation>
    <scope>NUCLEOTIDE SEQUENCE [LARGE SCALE GENOMIC DNA]</scope>
    <source>
        <strain evidence="2">DSM 16512</strain>
    </source>
</reference>
<gene>
    <name evidence="1" type="ORF">SAMN05660197_1468</name>
</gene>
<dbReference type="InterPro" id="IPR005358">
    <property type="entry name" value="Puta_zinc/iron-chelating_dom"/>
</dbReference>